<organism evidence="2 3">
    <name type="scientific">Methylophilus medardicus</name>
    <dbReference type="NCBI Taxonomy" id="2588534"/>
    <lineage>
        <taxon>Bacteria</taxon>
        <taxon>Pseudomonadati</taxon>
        <taxon>Pseudomonadota</taxon>
        <taxon>Betaproteobacteria</taxon>
        <taxon>Nitrosomonadales</taxon>
        <taxon>Methylophilaceae</taxon>
        <taxon>Methylophilus</taxon>
    </lineage>
</organism>
<dbReference type="Pfam" id="PF10276">
    <property type="entry name" value="zf-CHCC"/>
    <property type="match status" value="1"/>
</dbReference>
<feature type="domain" description="Zinc finger CHCC-type" evidence="1">
    <location>
        <begin position="18"/>
        <end position="51"/>
    </location>
</feature>
<keyword evidence="2" id="KW-0863">Zinc-finger</keyword>
<evidence type="ECO:0000313" key="3">
    <source>
        <dbReference type="Proteomes" id="UP000311008"/>
    </source>
</evidence>
<name>A0A5B8CU38_9PROT</name>
<sequence length="62" mass="6945">MSDVKEFEVDGKDLPLHCPTKEVALWASHPRVFLDVAKTGQVSCPYCGTKFKLKPGTQVHHH</sequence>
<dbReference type="KEGG" id="mmec:FIU01_10095"/>
<evidence type="ECO:0000259" key="1">
    <source>
        <dbReference type="Pfam" id="PF10276"/>
    </source>
</evidence>
<accession>A0A5B8CU38</accession>
<dbReference type="GO" id="GO:0008270">
    <property type="term" value="F:zinc ion binding"/>
    <property type="evidence" value="ECO:0007669"/>
    <property type="project" value="UniProtKB-KW"/>
</dbReference>
<dbReference type="AlphaFoldDB" id="A0A5B8CU38"/>
<keyword evidence="2" id="KW-0479">Metal-binding</keyword>
<dbReference type="InterPro" id="IPR019401">
    <property type="entry name" value="Znf_CHCC"/>
</dbReference>
<protein>
    <submittedName>
        <fullName evidence="2">Zinc-finger domain-containing protein</fullName>
    </submittedName>
</protein>
<keyword evidence="2" id="KW-0862">Zinc</keyword>
<dbReference type="OrthoDB" id="9806844at2"/>
<dbReference type="Gene3D" id="2.60.260.40">
    <property type="entry name" value="q5lls5 like domains"/>
    <property type="match status" value="1"/>
</dbReference>
<dbReference type="Proteomes" id="UP000311008">
    <property type="component" value="Chromosome"/>
</dbReference>
<dbReference type="RefSeq" id="WP_018987681.1">
    <property type="nucleotide sequence ID" value="NZ_CP040946.1"/>
</dbReference>
<dbReference type="EMBL" id="CP040946">
    <property type="protein sequence ID" value="QDC44834.1"/>
    <property type="molecule type" value="Genomic_DNA"/>
</dbReference>
<evidence type="ECO:0000313" key="2">
    <source>
        <dbReference type="EMBL" id="QDC44834.1"/>
    </source>
</evidence>
<reference evidence="3" key="1">
    <citation type="journal article" date="2019" name="ISME J.">
        <title>Evolution in action: habitat transition from sediment to the pelagial leads to genome streamlining in Methylophilaceae.</title>
        <authorList>
            <person name="Salcher M."/>
            <person name="Schaefle D."/>
            <person name="Kaspar M."/>
            <person name="Neuenschwander S.M."/>
            <person name="Ghai R."/>
        </authorList>
    </citation>
    <scope>NUCLEOTIDE SEQUENCE [LARGE SCALE GENOMIC DNA]</scope>
    <source>
        <strain evidence="3">MMS-M-51</strain>
    </source>
</reference>
<gene>
    <name evidence="2" type="ORF">FIU01_10095</name>
</gene>
<proteinExistence type="predicted"/>
<keyword evidence="3" id="KW-1185">Reference proteome</keyword>